<protein>
    <submittedName>
        <fullName evidence="1">Uncharacterized protein</fullName>
    </submittedName>
</protein>
<dbReference type="Proteomes" id="UP000504714">
    <property type="component" value="Unassembled WGS sequence"/>
</dbReference>
<name>A0A6L2ZN12_9ENTR</name>
<evidence type="ECO:0000313" key="2">
    <source>
        <dbReference type="Proteomes" id="UP000504714"/>
    </source>
</evidence>
<sequence>MTLPLNQLIEKYNHSANQPEAFYGEVFYPLYTLSDLLTSSA</sequence>
<comment type="caution">
    <text evidence="1">The sequence shown here is derived from an EMBL/GenBank/DDBJ whole genome shotgun (WGS) entry which is preliminary data.</text>
</comment>
<accession>A0A6L2ZN12</accession>
<gene>
    <name evidence="1" type="ORF">RINTU1_11080</name>
</gene>
<organism evidence="1 2">
    <name type="scientific">Candidatus Regiella insecticola</name>
    <dbReference type="NCBI Taxonomy" id="138073"/>
    <lineage>
        <taxon>Bacteria</taxon>
        <taxon>Pseudomonadati</taxon>
        <taxon>Pseudomonadota</taxon>
        <taxon>Gammaproteobacteria</taxon>
        <taxon>Enterobacterales</taxon>
        <taxon>Enterobacteriaceae</taxon>
        <taxon>aphid secondary symbionts</taxon>
        <taxon>Candidatus Regiella</taxon>
    </lineage>
</organism>
<reference evidence="1 2" key="1">
    <citation type="submission" date="2020-06" db="EMBL/GenBank/DDBJ databases">
        <title>The genome sequence of Candidatus Regiella insecticola strain Tut.</title>
        <authorList>
            <person name="Nikoh N."/>
            <person name="Tsuchida T."/>
            <person name="Koga R."/>
            <person name="Oshima K."/>
            <person name="Hattori M."/>
            <person name="Fukatsu T."/>
        </authorList>
    </citation>
    <scope>NUCLEOTIDE SEQUENCE [LARGE SCALE GENOMIC DNA]</scope>
    <source>
        <strain evidence="1 2">Tut</strain>
    </source>
</reference>
<dbReference type="EMBL" id="BLXO01000002">
    <property type="protein sequence ID" value="GFN45790.1"/>
    <property type="molecule type" value="Genomic_DNA"/>
</dbReference>
<evidence type="ECO:0000313" key="1">
    <source>
        <dbReference type="EMBL" id="GFN45790.1"/>
    </source>
</evidence>
<proteinExistence type="predicted"/>
<dbReference type="AlphaFoldDB" id="A0A6L2ZN12"/>